<name>A0A9C6XA50_FRAOC</name>
<dbReference type="SUPFAM" id="SSF50630">
    <property type="entry name" value="Acid proteases"/>
    <property type="match status" value="1"/>
</dbReference>
<evidence type="ECO:0000259" key="9">
    <source>
        <dbReference type="PROSITE" id="PS50878"/>
    </source>
</evidence>
<feature type="domain" description="Peptidase A2" evidence="8">
    <location>
        <begin position="101"/>
        <end position="180"/>
    </location>
</feature>
<dbReference type="InterPro" id="IPR000477">
    <property type="entry name" value="RT_dom"/>
</dbReference>
<evidence type="ECO:0000256" key="1">
    <source>
        <dbReference type="ARBA" id="ARBA00012493"/>
    </source>
</evidence>
<dbReference type="InterPro" id="IPR041577">
    <property type="entry name" value="RT_RNaseH_2"/>
</dbReference>
<dbReference type="GO" id="GO:0006508">
    <property type="term" value="P:proteolysis"/>
    <property type="evidence" value="ECO:0007669"/>
    <property type="project" value="InterPro"/>
</dbReference>
<dbReference type="PANTHER" id="PTHR37984:SF5">
    <property type="entry name" value="PROTEIN NYNRIN-LIKE"/>
    <property type="match status" value="1"/>
</dbReference>
<evidence type="ECO:0000259" key="8">
    <source>
        <dbReference type="PROSITE" id="PS50175"/>
    </source>
</evidence>
<dbReference type="InterPro" id="IPR036397">
    <property type="entry name" value="RNaseH_sf"/>
</dbReference>
<dbReference type="GO" id="GO:0004190">
    <property type="term" value="F:aspartic-type endopeptidase activity"/>
    <property type="evidence" value="ECO:0007669"/>
    <property type="project" value="InterPro"/>
</dbReference>
<dbReference type="GO" id="GO:0003676">
    <property type="term" value="F:nucleic acid binding"/>
    <property type="evidence" value="ECO:0007669"/>
    <property type="project" value="InterPro"/>
</dbReference>
<dbReference type="InterPro" id="IPR043502">
    <property type="entry name" value="DNA/RNA_pol_sf"/>
</dbReference>
<evidence type="ECO:0000313" key="13">
    <source>
        <dbReference type="RefSeq" id="XP_052131935.1"/>
    </source>
</evidence>
<dbReference type="GeneID" id="113215214"/>
<dbReference type="GO" id="GO:0004519">
    <property type="term" value="F:endonuclease activity"/>
    <property type="evidence" value="ECO:0007669"/>
    <property type="project" value="UniProtKB-KW"/>
</dbReference>
<evidence type="ECO:0000256" key="7">
    <source>
        <dbReference type="ARBA" id="ARBA00023268"/>
    </source>
</evidence>
<gene>
    <name evidence="12 13" type="primary">LOC113215214</name>
</gene>
<evidence type="ECO:0000313" key="11">
    <source>
        <dbReference type="Proteomes" id="UP000504606"/>
    </source>
</evidence>
<evidence type="ECO:0000256" key="3">
    <source>
        <dbReference type="ARBA" id="ARBA00022695"/>
    </source>
</evidence>
<dbReference type="PANTHER" id="PTHR37984">
    <property type="entry name" value="PROTEIN CBG26694"/>
    <property type="match status" value="1"/>
</dbReference>
<accession>A0A9C6XA50</accession>
<protein>
    <recommendedName>
        <fullName evidence="1">RNA-directed DNA polymerase</fullName>
        <ecNumber evidence="1">2.7.7.49</ecNumber>
    </recommendedName>
</protein>
<dbReference type="Pfam" id="PF17919">
    <property type="entry name" value="RT_RNaseH_2"/>
    <property type="match status" value="1"/>
</dbReference>
<dbReference type="FunFam" id="3.30.70.270:FF:000020">
    <property type="entry name" value="Transposon Tf2-6 polyprotein-like Protein"/>
    <property type="match status" value="1"/>
</dbReference>
<dbReference type="CDD" id="cd09274">
    <property type="entry name" value="RNase_HI_RT_Ty3"/>
    <property type="match status" value="1"/>
</dbReference>
<organism evidence="11 12">
    <name type="scientific">Frankliniella occidentalis</name>
    <name type="common">Western flower thrips</name>
    <name type="synonym">Euthrips occidentalis</name>
    <dbReference type="NCBI Taxonomy" id="133901"/>
    <lineage>
        <taxon>Eukaryota</taxon>
        <taxon>Metazoa</taxon>
        <taxon>Ecdysozoa</taxon>
        <taxon>Arthropoda</taxon>
        <taxon>Hexapoda</taxon>
        <taxon>Insecta</taxon>
        <taxon>Pterygota</taxon>
        <taxon>Neoptera</taxon>
        <taxon>Paraneoptera</taxon>
        <taxon>Thysanoptera</taxon>
        <taxon>Terebrantia</taxon>
        <taxon>Thripoidea</taxon>
        <taxon>Thripidae</taxon>
        <taxon>Frankliniella</taxon>
    </lineage>
</organism>
<feature type="domain" description="Integrase catalytic" evidence="10">
    <location>
        <begin position="813"/>
        <end position="977"/>
    </location>
</feature>
<keyword evidence="6" id="KW-0378">Hydrolase</keyword>
<dbReference type="Proteomes" id="UP000504606">
    <property type="component" value="Unplaced"/>
</dbReference>
<dbReference type="InterPro" id="IPR041588">
    <property type="entry name" value="Integrase_H2C2"/>
</dbReference>
<dbReference type="EC" id="2.7.7.49" evidence="1"/>
<dbReference type="InterPro" id="IPR001995">
    <property type="entry name" value="Peptidase_A2_cat"/>
</dbReference>
<dbReference type="FunFam" id="1.10.340.70:FF:000003">
    <property type="entry name" value="Protein CBG25708"/>
    <property type="match status" value="1"/>
</dbReference>
<keyword evidence="3" id="KW-0548">Nucleotidyltransferase</keyword>
<dbReference type="CDD" id="cd01647">
    <property type="entry name" value="RT_LTR"/>
    <property type="match status" value="1"/>
</dbReference>
<dbReference type="AlphaFoldDB" id="A0A9C6XA50"/>
<dbReference type="InterPro" id="IPR050951">
    <property type="entry name" value="Retrovirus_Pol_polyprotein"/>
</dbReference>
<evidence type="ECO:0000313" key="12">
    <source>
        <dbReference type="RefSeq" id="XP_052131934.1"/>
    </source>
</evidence>
<dbReference type="KEGG" id="foc:113215214"/>
<dbReference type="Pfam" id="PF00665">
    <property type="entry name" value="rve"/>
    <property type="match status" value="1"/>
</dbReference>
<dbReference type="RefSeq" id="XP_052131935.1">
    <property type="nucleotide sequence ID" value="XM_052275975.1"/>
</dbReference>
<dbReference type="Gene3D" id="3.30.420.10">
    <property type="entry name" value="Ribonuclease H-like superfamily/Ribonuclease H"/>
    <property type="match status" value="1"/>
</dbReference>
<proteinExistence type="predicted"/>
<reference evidence="12 13" key="1">
    <citation type="submission" date="2025-04" db="UniProtKB">
        <authorList>
            <consortium name="RefSeq"/>
        </authorList>
    </citation>
    <scope>IDENTIFICATION</scope>
    <source>
        <tissue evidence="12 13">Whole organism</tissue>
    </source>
</reference>
<dbReference type="PROSITE" id="PS50994">
    <property type="entry name" value="INTEGRASE"/>
    <property type="match status" value="1"/>
</dbReference>
<dbReference type="InterPro" id="IPR021109">
    <property type="entry name" value="Peptidase_aspartic_dom_sf"/>
</dbReference>
<keyword evidence="7" id="KW-0511">Multifunctional enzyme</keyword>
<dbReference type="Gene3D" id="3.10.10.10">
    <property type="entry name" value="HIV Type 1 Reverse Transcriptase, subunit A, domain 1"/>
    <property type="match status" value="1"/>
</dbReference>
<dbReference type="Gene3D" id="2.40.70.10">
    <property type="entry name" value="Acid Proteases"/>
    <property type="match status" value="1"/>
</dbReference>
<evidence type="ECO:0000256" key="5">
    <source>
        <dbReference type="ARBA" id="ARBA00022759"/>
    </source>
</evidence>
<keyword evidence="2" id="KW-0808">Transferase</keyword>
<dbReference type="GO" id="GO:0015074">
    <property type="term" value="P:DNA integration"/>
    <property type="evidence" value="ECO:0007669"/>
    <property type="project" value="InterPro"/>
</dbReference>
<dbReference type="InterPro" id="IPR001584">
    <property type="entry name" value="Integrase_cat-core"/>
</dbReference>
<keyword evidence="4" id="KW-0540">Nuclease</keyword>
<dbReference type="SUPFAM" id="SSF56672">
    <property type="entry name" value="DNA/RNA polymerases"/>
    <property type="match status" value="1"/>
</dbReference>
<evidence type="ECO:0000259" key="10">
    <source>
        <dbReference type="PROSITE" id="PS50994"/>
    </source>
</evidence>
<dbReference type="SUPFAM" id="SSF53098">
    <property type="entry name" value="Ribonuclease H-like"/>
    <property type="match status" value="1"/>
</dbReference>
<dbReference type="OrthoDB" id="8195559at2759"/>
<sequence>MVCSLAPVILPNSSQNLSVRKMKTVIPYRDQACVILLLWLAKCVMNECKRLLLTVCDCVVCVYVFLINYKFKAKVHVIISLGQIRFSPPLVISLIINGKSINFEVDSGAGATVMNLTKFQEAFSNIKLNKSPVVLNSLSGPIKNSGQTPVHVAYNGNDHVLNLIVCDTNHDFTPLLGRDWLDTLVPDWRTKLKNHATKISSLNQLSPPSLDQLMKLFPRVFDQKADTCIEGFEARLVLKPNARPVFAKAYSLAYGLIEPVNKVLDKMVEDGKAVRVRQAEWASPGLAVAKKDGGVRYCADFKRTLNPQLRVDYYPLPAPEAVFSSLANGAYFTSLDLTDAYTQLALHPDSQDLCILNTHRGLYKLKRLIYGVASAAAIFQSTMDSILLEIEGVICYLDNILIVGKDLAHCISQTYLVLSRLEKHNVRLRLDKCLWFVQELEFLGFKISSSGRSPSPSLLQDILKAKPPTDVKQLRSFLGLINFYLEFLPMFSTLAKPLRKLTELDVPFEWSEECNSAFENCKKLLQNSNLLMHFDPKLPIVVCSDASPVGVGAVLAHVVTINGKKVERPVMFASATLSKTQQNYAQVDREGLAVIFALTRFYKFLWGRPFTIATDNSAIQRILHHEKGLPTRTGHRLQHWAMLLQGYSYKIEHRKSHLMSVPDCLSRLPCDIIINYVSSIIKTPITVEQVAQSTLKDPMLVTVFKATFHGWPSKNPFKQSELLTAFFKERDALSIEQNCLMFGNRVVIPEALQGNVLQILHTGHPGIVRTKSLARSMVWWPSLNEDIEKLCKNCYPCLKVNFKVQSTFIPWPETKYPFERVHIDFFSIKRVTFFIYCDSFSKWLHIERMDVTTAPLVNEVLFNIFAFWGSLPSAIVSDNGPPFDSLLFREFLTRFNIVLKHSPVYHPASNSFAERGVGVAKRALEKLLEDLKLNHPELCTDSNPLIKDRVNSFLFHHRNTPSSQTGKSPNEILLTFRPRTILSQCNPKLRSSLAHPNSFAKFEPQDKVFVKFPGKPTVDGLICRKTGPVTFDVLIGGRVVNVHGNYLERRM</sequence>
<dbReference type="PROSITE" id="PS50878">
    <property type="entry name" value="RT_POL"/>
    <property type="match status" value="1"/>
</dbReference>
<keyword evidence="11" id="KW-1185">Reference proteome</keyword>
<dbReference type="Pfam" id="PF00078">
    <property type="entry name" value="RVT_1"/>
    <property type="match status" value="1"/>
</dbReference>
<dbReference type="GO" id="GO:0042575">
    <property type="term" value="C:DNA polymerase complex"/>
    <property type="evidence" value="ECO:0007669"/>
    <property type="project" value="UniProtKB-ARBA"/>
</dbReference>
<dbReference type="Pfam" id="PF17921">
    <property type="entry name" value="Integrase_H2C2"/>
    <property type="match status" value="1"/>
</dbReference>
<feature type="domain" description="Reverse transcriptase" evidence="9">
    <location>
        <begin position="269"/>
        <end position="447"/>
    </location>
</feature>
<dbReference type="Gene3D" id="3.30.70.270">
    <property type="match status" value="2"/>
</dbReference>
<dbReference type="Gene3D" id="1.10.340.70">
    <property type="match status" value="1"/>
</dbReference>
<dbReference type="GO" id="GO:0003964">
    <property type="term" value="F:RNA-directed DNA polymerase activity"/>
    <property type="evidence" value="ECO:0007669"/>
    <property type="project" value="UniProtKB-EC"/>
</dbReference>
<dbReference type="PROSITE" id="PS50175">
    <property type="entry name" value="ASP_PROT_RETROV"/>
    <property type="match status" value="1"/>
</dbReference>
<evidence type="ECO:0000256" key="2">
    <source>
        <dbReference type="ARBA" id="ARBA00022679"/>
    </source>
</evidence>
<evidence type="ECO:0000256" key="6">
    <source>
        <dbReference type="ARBA" id="ARBA00022801"/>
    </source>
</evidence>
<keyword evidence="5" id="KW-0255">Endonuclease</keyword>
<dbReference type="RefSeq" id="XP_052131934.1">
    <property type="nucleotide sequence ID" value="XM_052275974.1"/>
</dbReference>
<evidence type="ECO:0000256" key="4">
    <source>
        <dbReference type="ARBA" id="ARBA00022722"/>
    </source>
</evidence>
<dbReference type="InterPro" id="IPR043128">
    <property type="entry name" value="Rev_trsase/Diguanyl_cyclase"/>
</dbReference>
<dbReference type="InterPro" id="IPR012337">
    <property type="entry name" value="RNaseH-like_sf"/>
</dbReference>